<feature type="transmembrane region" description="Helical" evidence="1">
    <location>
        <begin position="23"/>
        <end position="41"/>
    </location>
</feature>
<protein>
    <recommendedName>
        <fullName evidence="4">MFS transporter</fullName>
    </recommendedName>
</protein>
<accession>A0A173WWL3</accession>
<organism evidence="2 3">
    <name type="scientific">Blautia obeum</name>
    <dbReference type="NCBI Taxonomy" id="40520"/>
    <lineage>
        <taxon>Bacteria</taxon>
        <taxon>Bacillati</taxon>
        <taxon>Bacillota</taxon>
        <taxon>Clostridia</taxon>
        <taxon>Lachnospirales</taxon>
        <taxon>Lachnospiraceae</taxon>
        <taxon>Blautia</taxon>
    </lineage>
</organism>
<feature type="transmembrane region" description="Helical" evidence="1">
    <location>
        <begin position="132"/>
        <end position="151"/>
    </location>
</feature>
<feature type="transmembrane region" description="Helical" evidence="1">
    <location>
        <begin position="61"/>
        <end position="82"/>
    </location>
</feature>
<gene>
    <name evidence="2" type="ORF">ERS852394_00224</name>
</gene>
<keyword evidence="1" id="KW-0472">Membrane</keyword>
<evidence type="ECO:0000313" key="3">
    <source>
        <dbReference type="Proteomes" id="UP000095409"/>
    </source>
</evidence>
<dbReference type="AlphaFoldDB" id="A0A173WWL3"/>
<evidence type="ECO:0008006" key="4">
    <source>
        <dbReference type="Google" id="ProtNLM"/>
    </source>
</evidence>
<keyword evidence="1" id="KW-1133">Transmembrane helix</keyword>
<reference evidence="2 3" key="1">
    <citation type="submission" date="2015-09" db="EMBL/GenBank/DDBJ databases">
        <authorList>
            <consortium name="Pathogen Informatics"/>
        </authorList>
    </citation>
    <scope>NUCLEOTIDE SEQUENCE [LARGE SCALE GENOMIC DNA]</scope>
    <source>
        <strain evidence="2 3">2789STDY5608837</strain>
    </source>
</reference>
<name>A0A173WWL3_9FIRM</name>
<sequence>MVLISTIFFSTFGIENWKILARIWAVIPVLNGIVFLTSPIYSLHEEGEKGLSIKELCSMKIFWVVMLMMTCAVCGFSVGIMWPGTFSIASASIRGGGTAMFALLALAGDLGCSGGPTLAGFVSSSVGNNLRMGILAAIVFPVLLLMGIQICKKSQES</sequence>
<evidence type="ECO:0000256" key="1">
    <source>
        <dbReference type="SAM" id="Phobius"/>
    </source>
</evidence>
<proteinExistence type="predicted"/>
<dbReference type="EMBL" id="CYZD01000001">
    <property type="protein sequence ID" value="CUN43480.1"/>
    <property type="molecule type" value="Genomic_DNA"/>
</dbReference>
<keyword evidence="1" id="KW-0812">Transmembrane</keyword>
<dbReference type="SUPFAM" id="SSF103473">
    <property type="entry name" value="MFS general substrate transporter"/>
    <property type="match status" value="1"/>
</dbReference>
<dbReference type="InterPro" id="IPR036259">
    <property type="entry name" value="MFS_trans_sf"/>
</dbReference>
<dbReference type="Proteomes" id="UP000095409">
    <property type="component" value="Unassembled WGS sequence"/>
</dbReference>
<evidence type="ECO:0000313" key="2">
    <source>
        <dbReference type="EMBL" id="CUN43480.1"/>
    </source>
</evidence>